<keyword evidence="9 12" id="KW-0811">Translocation</keyword>
<feature type="compositionally biased region" description="Low complexity" evidence="13">
    <location>
        <begin position="116"/>
        <end position="216"/>
    </location>
</feature>
<dbReference type="GO" id="GO:0065002">
    <property type="term" value="P:intracellular protein transmembrane transport"/>
    <property type="evidence" value="ECO:0007669"/>
    <property type="project" value="TreeGrafter"/>
</dbReference>
<evidence type="ECO:0000256" key="3">
    <source>
        <dbReference type="ARBA" id="ARBA00017876"/>
    </source>
</evidence>
<evidence type="ECO:0000256" key="2">
    <source>
        <dbReference type="ARBA" id="ARBA00008445"/>
    </source>
</evidence>
<dbReference type="NCBIfam" id="TIGR00810">
    <property type="entry name" value="secG"/>
    <property type="match status" value="1"/>
</dbReference>
<dbReference type="RefSeq" id="WP_072857280.1">
    <property type="nucleotide sequence ID" value="NZ_FQUE01000004.1"/>
</dbReference>
<comment type="function">
    <text evidence="11 12">Involved in protein export. Participates in an early event of protein translocation.</text>
</comment>
<evidence type="ECO:0000313" key="15">
    <source>
        <dbReference type="Proteomes" id="UP000183987"/>
    </source>
</evidence>
<dbReference type="Proteomes" id="UP000183987">
    <property type="component" value="Unassembled WGS sequence"/>
</dbReference>
<evidence type="ECO:0000256" key="4">
    <source>
        <dbReference type="ARBA" id="ARBA00022448"/>
    </source>
</evidence>
<dbReference type="STRING" id="366533.SAMN05444339_104250"/>
<name>A0A1M5A4H9_LOKAT</name>
<dbReference type="Pfam" id="PF03840">
    <property type="entry name" value="SecG"/>
    <property type="match status" value="1"/>
</dbReference>
<dbReference type="GO" id="GO:0043952">
    <property type="term" value="P:protein transport by the Sec complex"/>
    <property type="evidence" value="ECO:0007669"/>
    <property type="project" value="TreeGrafter"/>
</dbReference>
<evidence type="ECO:0000256" key="10">
    <source>
        <dbReference type="ARBA" id="ARBA00023136"/>
    </source>
</evidence>
<evidence type="ECO:0000256" key="1">
    <source>
        <dbReference type="ARBA" id="ARBA00004651"/>
    </source>
</evidence>
<dbReference type="OrthoDB" id="7691811at2"/>
<feature type="transmembrane region" description="Helical" evidence="12">
    <location>
        <begin position="53"/>
        <end position="73"/>
    </location>
</feature>
<sequence>MQYENVVLVIHLILALTLIGTVLLQRSEGGGLGMGGSGGATGSRPAPTAMGKVTWILALCFIATSIALTIIAAENAAGASVVDRLQDAPVSEPAAPATPGLGNDLLPPPANDASLTPGATDAAPAATAPADATVPAPDAAAPDTTPDAPAAETPATEAPAATAPANTAPTEAAPANTAPAATAPSDTAPADAAPADAAPAADAPAAGDTAPAPAGN</sequence>
<comment type="similarity">
    <text evidence="2 12">Belongs to the SecG family.</text>
</comment>
<keyword evidence="15" id="KW-1185">Reference proteome</keyword>
<evidence type="ECO:0000256" key="6">
    <source>
        <dbReference type="ARBA" id="ARBA00022692"/>
    </source>
</evidence>
<keyword evidence="8 12" id="KW-1133">Transmembrane helix</keyword>
<dbReference type="GO" id="GO:0009306">
    <property type="term" value="P:protein secretion"/>
    <property type="evidence" value="ECO:0007669"/>
    <property type="project" value="UniProtKB-UniRule"/>
</dbReference>
<dbReference type="InterPro" id="IPR004692">
    <property type="entry name" value="SecG"/>
</dbReference>
<feature type="region of interest" description="Disordered" evidence="13">
    <location>
        <begin position="90"/>
        <end position="216"/>
    </location>
</feature>
<organism evidence="14 15">
    <name type="scientific">Loktanella atrilutea</name>
    <dbReference type="NCBI Taxonomy" id="366533"/>
    <lineage>
        <taxon>Bacteria</taxon>
        <taxon>Pseudomonadati</taxon>
        <taxon>Pseudomonadota</taxon>
        <taxon>Alphaproteobacteria</taxon>
        <taxon>Rhodobacterales</taxon>
        <taxon>Roseobacteraceae</taxon>
        <taxon>Loktanella</taxon>
    </lineage>
</organism>
<evidence type="ECO:0000256" key="7">
    <source>
        <dbReference type="ARBA" id="ARBA00022927"/>
    </source>
</evidence>
<protein>
    <recommendedName>
        <fullName evidence="3 12">Protein-export membrane protein SecG</fullName>
    </recommendedName>
</protein>
<dbReference type="PRINTS" id="PR01651">
    <property type="entry name" value="SECGEXPORT"/>
</dbReference>
<gene>
    <name evidence="14" type="ORF">SAMN05444339_104250</name>
</gene>
<evidence type="ECO:0000256" key="8">
    <source>
        <dbReference type="ARBA" id="ARBA00022989"/>
    </source>
</evidence>
<dbReference type="PANTHER" id="PTHR34182">
    <property type="entry name" value="PROTEIN-EXPORT MEMBRANE PROTEIN SECG"/>
    <property type="match status" value="1"/>
</dbReference>
<keyword evidence="4 12" id="KW-0813">Transport</keyword>
<evidence type="ECO:0000256" key="5">
    <source>
        <dbReference type="ARBA" id="ARBA00022475"/>
    </source>
</evidence>
<dbReference type="EMBL" id="FQUE01000004">
    <property type="protein sequence ID" value="SHF25219.1"/>
    <property type="molecule type" value="Genomic_DNA"/>
</dbReference>
<reference evidence="15" key="1">
    <citation type="submission" date="2016-11" db="EMBL/GenBank/DDBJ databases">
        <authorList>
            <person name="Varghese N."/>
            <person name="Submissions S."/>
        </authorList>
    </citation>
    <scope>NUCLEOTIDE SEQUENCE [LARGE SCALE GENOMIC DNA]</scope>
    <source>
        <strain evidence="15">DSM 29326</strain>
    </source>
</reference>
<keyword evidence="6 12" id="KW-0812">Transmembrane</keyword>
<comment type="subcellular location">
    <subcellularLocation>
        <location evidence="1 12">Cell membrane</location>
        <topology evidence="1 12">Multi-pass membrane protein</topology>
    </subcellularLocation>
</comment>
<evidence type="ECO:0000256" key="12">
    <source>
        <dbReference type="RuleBase" id="RU365087"/>
    </source>
</evidence>
<accession>A0A1M5A4H9</accession>
<dbReference type="AlphaFoldDB" id="A0A1M5A4H9"/>
<feature type="transmembrane region" description="Helical" evidence="12">
    <location>
        <begin position="6"/>
        <end position="24"/>
    </location>
</feature>
<evidence type="ECO:0000313" key="14">
    <source>
        <dbReference type="EMBL" id="SHF25219.1"/>
    </source>
</evidence>
<keyword evidence="7 12" id="KW-0653">Protein transport</keyword>
<keyword evidence="5 12" id="KW-1003">Cell membrane</keyword>
<evidence type="ECO:0000256" key="11">
    <source>
        <dbReference type="ARBA" id="ARBA00025182"/>
    </source>
</evidence>
<dbReference type="PANTHER" id="PTHR34182:SF1">
    <property type="entry name" value="PROTEIN-EXPORT MEMBRANE PROTEIN SECG"/>
    <property type="match status" value="1"/>
</dbReference>
<evidence type="ECO:0000256" key="9">
    <source>
        <dbReference type="ARBA" id="ARBA00023010"/>
    </source>
</evidence>
<dbReference type="GO" id="GO:0015450">
    <property type="term" value="F:protein-transporting ATPase activity"/>
    <property type="evidence" value="ECO:0007669"/>
    <property type="project" value="UniProtKB-UniRule"/>
</dbReference>
<dbReference type="GO" id="GO:0005886">
    <property type="term" value="C:plasma membrane"/>
    <property type="evidence" value="ECO:0007669"/>
    <property type="project" value="UniProtKB-SubCell"/>
</dbReference>
<proteinExistence type="inferred from homology"/>
<evidence type="ECO:0000256" key="13">
    <source>
        <dbReference type="SAM" id="MobiDB-lite"/>
    </source>
</evidence>
<keyword evidence="10 12" id="KW-0472">Membrane</keyword>